<evidence type="ECO:0000256" key="1">
    <source>
        <dbReference type="SAM" id="MobiDB-lite"/>
    </source>
</evidence>
<reference evidence="2 3" key="1">
    <citation type="submission" date="2022-12" db="EMBL/GenBank/DDBJ databases">
        <title>Chromosome-scale assembly of the Ensete ventricosum genome.</title>
        <authorList>
            <person name="Dussert Y."/>
            <person name="Stocks J."/>
            <person name="Wendawek A."/>
            <person name="Woldeyes F."/>
            <person name="Nichols R.A."/>
            <person name="Borrell J.S."/>
        </authorList>
    </citation>
    <scope>NUCLEOTIDE SEQUENCE [LARGE SCALE GENOMIC DNA]</scope>
    <source>
        <strain evidence="3">cv. Maze</strain>
        <tissue evidence="2">Seeds</tissue>
    </source>
</reference>
<accession>A0AAV8RS53</accession>
<comment type="caution">
    <text evidence="2">The sequence shown here is derived from an EMBL/GenBank/DDBJ whole genome shotgun (WGS) entry which is preliminary data.</text>
</comment>
<evidence type="ECO:0000313" key="2">
    <source>
        <dbReference type="EMBL" id="KAJ8510926.1"/>
    </source>
</evidence>
<dbReference type="Proteomes" id="UP001222027">
    <property type="component" value="Unassembled WGS sequence"/>
</dbReference>
<protein>
    <recommendedName>
        <fullName evidence="4">Secreted protein</fullName>
    </recommendedName>
</protein>
<evidence type="ECO:0000313" key="3">
    <source>
        <dbReference type="Proteomes" id="UP001222027"/>
    </source>
</evidence>
<sequence>MQIAALLFVRGGGSGGPCRRHRRQRLRIPRQGDRQKGHPRRRSHGRQAPTRPTRKVLECLTKFQKSCRRVGGCPVLKVY</sequence>
<dbReference type="AlphaFoldDB" id="A0AAV8RS53"/>
<evidence type="ECO:0008006" key="4">
    <source>
        <dbReference type="Google" id="ProtNLM"/>
    </source>
</evidence>
<proteinExistence type="predicted"/>
<organism evidence="2 3">
    <name type="scientific">Ensete ventricosum</name>
    <name type="common">Abyssinian banana</name>
    <name type="synonym">Musa ensete</name>
    <dbReference type="NCBI Taxonomy" id="4639"/>
    <lineage>
        <taxon>Eukaryota</taxon>
        <taxon>Viridiplantae</taxon>
        <taxon>Streptophyta</taxon>
        <taxon>Embryophyta</taxon>
        <taxon>Tracheophyta</taxon>
        <taxon>Spermatophyta</taxon>
        <taxon>Magnoliopsida</taxon>
        <taxon>Liliopsida</taxon>
        <taxon>Zingiberales</taxon>
        <taxon>Musaceae</taxon>
        <taxon>Ensete</taxon>
    </lineage>
</organism>
<keyword evidence="3" id="KW-1185">Reference proteome</keyword>
<feature type="compositionally biased region" description="Basic residues" evidence="1">
    <location>
        <begin position="18"/>
        <end position="28"/>
    </location>
</feature>
<dbReference type="EMBL" id="JAQQAF010000001">
    <property type="protein sequence ID" value="KAJ8510926.1"/>
    <property type="molecule type" value="Genomic_DNA"/>
</dbReference>
<feature type="region of interest" description="Disordered" evidence="1">
    <location>
        <begin position="12"/>
        <end position="53"/>
    </location>
</feature>
<gene>
    <name evidence="2" type="ORF">OPV22_001360</name>
</gene>
<name>A0AAV8RS53_ENSVE</name>